<evidence type="ECO:0000256" key="4">
    <source>
        <dbReference type="ARBA" id="ARBA00022763"/>
    </source>
</evidence>
<evidence type="ECO:0000256" key="10">
    <source>
        <dbReference type="ARBA" id="ARBA00029496"/>
    </source>
</evidence>
<dbReference type="SUPFAM" id="SSF54695">
    <property type="entry name" value="POZ domain"/>
    <property type="match status" value="1"/>
</dbReference>
<keyword evidence="12" id="KW-1133">Transmembrane helix</keyword>
<evidence type="ECO:0000256" key="7">
    <source>
        <dbReference type="ARBA" id="ARBA00023204"/>
    </source>
</evidence>
<feature type="region of interest" description="Disordered" evidence="11">
    <location>
        <begin position="809"/>
        <end position="860"/>
    </location>
</feature>
<feature type="region of interest" description="Disordered" evidence="11">
    <location>
        <begin position="676"/>
        <end position="695"/>
    </location>
</feature>
<evidence type="ECO:0000256" key="11">
    <source>
        <dbReference type="SAM" id="MobiDB-lite"/>
    </source>
</evidence>
<dbReference type="Pfam" id="PF15811">
    <property type="entry name" value="SVIP"/>
    <property type="match status" value="1"/>
</dbReference>
<evidence type="ECO:0000256" key="12">
    <source>
        <dbReference type="SAM" id="Phobius"/>
    </source>
</evidence>
<sequence>MDAKKQAELRKVVRIRDTPTGPYLLWVGFIGVAVLFASTVIGLRAPGIVRRAETKLDEKTQEEIALRRLRFLGIMPVSRKDLEEFEKSGLQNTLQNEYDLALDLAQSKLLNKNEHKSNSKVNKKQLFFEFNQPKRSKNKKFKTSILINRTQEDRQRIITEKAAVILLDDGTVKSRTGQNEAKINEALVSDVLSKYHNRVSRLWKLSDNVGDSGWLVEDVKSYFIIDSLTSEITINVERDISPQSPQKLNEEGSKLKITHSIETSLLKLNLPKATLDEDWRRLINNESFCDIRAISKDQRTFHLHSLIMNVRCPGSLDKDFQFILLKYNLSTILVFLEYLYCGTLNDLKITELQDLMGLASDFEHCELITVLNCLQINLNKDTASSEVVTSNLPPDLSSEFAEQKKNLNKKQSDSLCWQDRDLFECEVVDLTQGSYSSSNSDENESNVDKSYWSFVQYQKKKDEEMHEEEIEKSLMISEREKLVSCFKRQDETMHEILRVCDEDKINVINPHKEFEKDEKLETAGSNVKDLGEKFTLRNKTIDTCIIISSDSDTRGSKSEDDNMVQKKSSPKNIEYDLPYFDPYEDYNHFSACNFSPVEVHTQSRLAEESNHDDFHLNTTMKVGEENLSLEMYSTPIRTKTRISSTRKSLQFRSKKTGAGLAANRIIRKSLGLAIKSPKQTTSKKVNTKEERRRRKSAVLDNFSTSLMNEFSKSPTFRSSTPLSKRDYIELTPSVKDIDVNEPITPYPEYSRMGDSLLKEHLAKYGLKRNLGKRKAQKILKHIYEELHPFLNEETGRLVKAVINTPKNVKKTKKNISRKRIQKETKSCNQDVEKQTGKKKINEDKKVNTSREENSSSHEGTMIYDFCGSDDDTVIETTPRNLQDLSSAMNDFLKLNPDFHKKILLYEPIWVKDLQKQLKETFKKHYKMEDLMNYLDQQETKRRQQAEAAERRLREQECRGIKDPERLKQKAKRVEELEKRHEEVSKAIANGGPTLTWTVG</sequence>
<keyword evidence="3" id="KW-0519">Myristate</keyword>
<dbReference type="CDD" id="cd22999">
    <property type="entry name" value="SAP_SLX4"/>
    <property type="match status" value="1"/>
</dbReference>
<gene>
    <name evidence="13" type="ORF">RUM43_013922</name>
</gene>
<dbReference type="Pfam" id="PF09494">
    <property type="entry name" value="Slx4"/>
    <property type="match status" value="1"/>
</dbReference>
<accession>A0AAN8S9L6</accession>
<reference evidence="13 14" key="1">
    <citation type="submission" date="2023-10" db="EMBL/GenBank/DDBJ databases">
        <title>Genomes of two closely related lineages of the louse Polyplax serrata with different host specificities.</title>
        <authorList>
            <person name="Martinu J."/>
            <person name="Tarabai H."/>
            <person name="Stefka J."/>
            <person name="Hypsa V."/>
        </authorList>
    </citation>
    <scope>NUCLEOTIDE SEQUENCE [LARGE SCALE GENOMIC DNA]</scope>
    <source>
        <strain evidence="13">HR10_N</strain>
    </source>
</reference>
<evidence type="ECO:0000256" key="3">
    <source>
        <dbReference type="ARBA" id="ARBA00022707"/>
    </source>
</evidence>
<dbReference type="InterPro" id="IPR011333">
    <property type="entry name" value="SKP1/BTB/POZ_sf"/>
</dbReference>
<dbReference type="GO" id="GO:0033557">
    <property type="term" value="C:Slx1-Slx4 complex"/>
    <property type="evidence" value="ECO:0007669"/>
    <property type="project" value="InterPro"/>
</dbReference>
<dbReference type="AlphaFoldDB" id="A0AAN8S9L6"/>
<evidence type="ECO:0000256" key="6">
    <source>
        <dbReference type="ARBA" id="ARBA00023172"/>
    </source>
</evidence>
<keyword evidence="8" id="KW-0539">Nucleus</keyword>
<dbReference type="Proteomes" id="UP001372834">
    <property type="component" value="Unassembled WGS sequence"/>
</dbReference>
<dbReference type="GO" id="GO:0000712">
    <property type="term" value="P:resolution of meiotic recombination intermediates"/>
    <property type="evidence" value="ECO:0007669"/>
    <property type="project" value="TreeGrafter"/>
</dbReference>
<dbReference type="PANTHER" id="PTHR21541">
    <property type="entry name" value="BTB POZ DOMAIN CONTAINING 12"/>
    <property type="match status" value="1"/>
</dbReference>
<proteinExistence type="inferred from homology"/>
<keyword evidence="12" id="KW-0812">Transmembrane</keyword>
<evidence type="ECO:0000256" key="5">
    <source>
        <dbReference type="ARBA" id="ARBA00023139"/>
    </source>
</evidence>
<keyword evidence="12" id="KW-0472">Membrane</keyword>
<feature type="compositionally biased region" description="Basic and acidic residues" evidence="11">
    <location>
        <begin position="821"/>
        <end position="855"/>
    </location>
</feature>
<comment type="similarity">
    <text evidence="2">Belongs to the SLX4 family.</text>
</comment>
<evidence type="ECO:0000313" key="14">
    <source>
        <dbReference type="Proteomes" id="UP001372834"/>
    </source>
</evidence>
<keyword evidence="9" id="KW-0449">Lipoprotein</keyword>
<dbReference type="EMBL" id="JAWJWE010000008">
    <property type="protein sequence ID" value="KAK6631856.1"/>
    <property type="molecule type" value="Genomic_DNA"/>
</dbReference>
<comment type="subcellular location">
    <subcellularLocation>
        <location evidence="1">Nucleus</location>
    </subcellularLocation>
</comment>
<dbReference type="GO" id="GO:0006281">
    <property type="term" value="P:DNA repair"/>
    <property type="evidence" value="ECO:0007669"/>
    <property type="project" value="UniProtKB-KW"/>
</dbReference>
<keyword evidence="5" id="KW-0564">Palmitate</keyword>
<name>A0AAN8S9L6_POLSC</name>
<comment type="caution">
    <text evidence="13">The sequence shown here is derived from an EMBL/GenBank/DDBJ whole genome shotgun (WGS) entry which is preliminary data.</text>
</comment>
<feature type="transmembrane region" description="Helical" evidence="12">
    <location>
        <begin position="21"/>
        <end position="43"/>
    </location>
</feature>
<keyword evidence="7" id="KW-0234">DNA repair</keyword>
<evidence type="ECO:0000313" key="13">
    <source>
        <dbReference type="EMBL" id="KAK6631856.1"/>
    </source>
</evidence>
<protein>
    <recommendedName>
        <fullName evidence="10">Structure-specific endonuclease subunit SLX4</fullName>
    </recommendedName>
</protein>
<dbReference type="GO" id="GO:0006260">
    <property type="term" value="P:DNA replication"/>
    <property type="evidence" value="ECO:0007669"/>
    <property type="project" value="InterPro"/>
</dbReference>
<dbReference type="InterPro" id="IPR018574">
    <property type="entry name" value="Structure-sp_endonuc_su_Slx4"/>
</dbReference>
<dbReference type="PANTHER" id="PTHR21541:SF3">
    <property type="entry name" value="STRUCTURE-SPECIFIC ENDONUCLEASE SUBUNIT SLX4"/>
    <property type="match status" value="1"/>
</dbReference>
<evidence type="ECO:0000256" key="1">
    <source>
        <dbReference type="ARBA" id="ARBA00004123"/>
    </source>
</evidence>
<keyword evidence="6" id="KW-0233">DNA recombination</keyword>
<keyword evidence="4" id="KW-0227">DNA damage</keyword>
<evidence type="ECO:0000256" key="9">
    <source>
        <dbReference type="ARBA" id="ARBA00023288"/>
    </source>
</evidence>
<feature type="compositionally biased region" description="Basic residues" evidence="11">
    <location>
        <begin position="809"/>
        <end position="820"/>
    </location>
</feature>
<dbReference type="Gene3D" id="3.30.710.10">
    <property type="entry name" value="Potassium Channel Kv1.1, Chain A"/>
    <property type="match status" value="1"/>
</dbReference>
<evidence type="ECO:0000256" key="8">
    <source>
        <dbReference type="ARBA" id="ARBA00023242"/>
    </source>
</evidence>
<dbReference type="InterPro" id="IPR031632">
    <property type="entry name" value="SVIP"/>
</dbReference>
<organism evidence="13 14">
    <name type="scientific">Polyplax serrata</name>
    <name type="common">Common mouse louse</name>
    <dbReference type="NCBI Taxonomy" id="468196"/>
    <lineage>
        <taxon>Eukaryota</taxon>
        <taxon>Metazoa</taxon>
        <taxon>Ecdysozoa</taxon>
        <taxon>Arthropoda</taxon>
        <taxon>Hexapoda</taxon>
        <taxon>Insecta</taxon>
        <taxon>Pterygota</taxon>
        <taxon>Neoptera</taxon>
        <taxon>Paraneoptera</taxon>
        <taxon>Psocodea</taxon>
        <taxon>Troctomorpha</taxon>
        <taxon>Phthiraptera</taxon>
        <taxon>Anoplura</taxon>
        <taxon>Polyplacidae</taxon>
        <taxon>Polyplax</taxon>
    </lineage>
</organism>
<evidence type="ECO:0000256" key="2">
    <source>
        <dbReference type="ARBA" id="ARBA00006661"/>
    </source>
</evidence>